<dbReference type="InterPro" id="IPR051049">
    <property type="entry name" value="Dienelactone_hydrolase-like"/>
</dbReference>
<evidence type="ECO:0000313" key="2">
    <source>
        <dbReference type="EMBL" id="MBP2320896.1"/>
    </source>
</evidence>
<dbReference type="InterPro" id="IPR029058">
    <property type="entry name" value="AB_hydrolase_fold"/>
</dbReference>
<evidence type="ECO:0000259" key="1">
    <source>
        <dbReference type="Pfam" id="PF01738"/>
    </source>
</evidence>
<dbReference type="PANTHER" id="PTHR46623:SF6">
    <property type="entry name" value="ALPHA_BETA-HYDROLASES SUPERFAMILY PROTEIN"/>
    <property type="match status" value="1"/>
</dbReference>
<proteinExistence type="predicted"/>
<dbReference type="Pfam" id="PF01738">
    <property type="entry name" value="DLH"/>
    <property type="match status" value="1"/>
</dbReference>
<accession>A0ABS4T8Z6</accession>
<dbReference type="Proteomes" id="UP001519332">
    <property type="component" value="Unassembled WGS sequence"/>
</dbReference>
<dbReference type="SUPFAM" id="SSF53474">
    <property type="entry name" value="alpha/beta-Hydrolases"/>
    <property type="match status" value="1"/>
</dbReference>
<dbReference type="PANTHER" id="PTHR46623">
    <property type="entry name" value="CARBOXYMETHYLENEBUTENOLIDASE-RELATED"/>
    <property type="match status" value="1"/>
</dbReference>
<gene>
    <name evidence="2" type="ORF">JOF56_001281</name>
</gene>
<name>A0ABS4T8Z6_9PSEU</name>
<reference evidence="2 3" key="1">
    <citation type="submission" date="2021-03" db="EMBL/GenBank/DDBJ databases">
        <title>Sequencing the genomes of 1000 actinobacteria strains.</title>
        <authorList>
            <person name="Klenk H.-P."/>
        </authorList>
    </citation>
    <scope>NUCLEOTIDE SEQUENCE [LARGE SCALE GENOMIC DNA]</scope>
    <source>
        <strain evidence="2 3">DSM 46670</strain>
    </source>
</reference>
<keyword evidence="2" id="KW-0378">Hydrolase</keyword>
<dbReference type="Gene3D" id="3.40.50.1820">
    <property type="entry name" value="alpha/beta hydrolase"/>
    <property type="match status" value="1"/>
</dbReference>
<sequence>MTEFEKYVVEEHIEDFNDRVISRRELIRRVTLITGSTAATMGLLTAMGCSAEPTGAPVSPTGRTTDNPQEFATPPAQPTQDGITVQENDPRIKVSNLVVRGTDGVNLISYHASPASGASAGGILVIHENRGLVPHTKDVVRRVATAGFQALAVDLLSRDGGADKLTDSAAYSAALSKRPVDAMVSDVREALAALSSAGNGDKIGMTGFCFGGGMTWNSLAAGVQMKAAVPFYGPAPANVAALASVKAAVFGVYAEKDARITGSKDAVEAQLKQSGQPYQVTVYPGVDHAFHNDTGARYNAAQAEAAWIATIEWFRRHVI</sequence>
<dbReference type="EC" id="3.1.1.45" evidence="2"/>
<evidence type="ECO:0000313" key="3">
    <source>
        <dbReference type="Proteomes" id="UP001519332"/>
    </source>
</evidence>
<comment type="caution">
    <text evidence="2">The sequence shown here is derived from an EMBL/GenBank/DDBJ whole genome shotgun (WGS) entry which is preliminary data.</text>
</comment>
<dbReference type="EMBL" id="JAGINW010000001">
    <property type="protein sequence ID" value="MBP2320896.1"/>
    <property type="molecule type" value="Genomic_DNA"/>
</dbReference>
<keyword evidence="3" id="KW-1185">Reference proteome</keyword>
<organism evidence="2 3">
    <name type="scientific">Kibdelosporangium banguiense</name>
    <dbReference type="NCBI Taxonomy" id="1365924"/>
    <lineage>
        <taxon>Bacteria</taxon>
        <taxon>Bacillati</taxon>
        <taxon>Actinomycetota</taxon>
        <taxon>Actinomycetes</taxon>
        <taxon>Pseudonocardiales</taxon>
        <taxon>Pseudonocardiaceae</taxon>
        <taxon>Kibdelosporangium</taxon>
    </lineage>
</organism>
<dbReference type="GO" id="GO:0008806">
    <property type="term" value="F:carboxymethylenebutenolidase activity"/>
    <property type="evidence" value="ECO:0007669"/>
    <property type="project" value="UniProtKB-EC"/>
</dbReference>
<dbReference type="InterPro" id="IPR002925">
    <property type="entry name" value="Dienelactn_hydro"/>
</dbReference>
<dbReference type="RefSeq" id="WP_209635431.1">
    <property type="nucleotide sequence ID" value="NZ_JAGINW010000001.1"/>
</dbReference>
<feature type="domain" description="Dienelactone hydrolase" evidence="1">
    <location>
        <begin position="110"/>
        <end position="317"/>
    </location>
</feature>
<protein>
    <submittedName>
        <fullName evidence="2">Carboxymethylenebutenolidase</fullName>
        <ecNumber evidence="2">3.1.1.45</ecNumber>
    </submittedName>
</protein>